<dbReference type="EMBL" id="CAKKNE010000003">
    <property type="protein sequence ID" value="CAH0371675.1"/>
    <property type="molecule type" value="Genomic_DNA"/>
</dbReference>
<proteinExistence type="predicted"/>
<evidence type="ECO:0000313" key="2">
    <source>
        <dbReference type="EMBL" id="CAH0371675.1"/>
    </source>
</evidence>
<keyword evidence="3" id="KW-1185">Reference proteome</keyword>
<comment type="caution">
    <text evidence="2">The sequence shown here is derived from an EMBL/GenBank/DDBJ whole genome shotgun (WGS) entry which is preliminary data.</text>
</comment>
<name>A0A8J2SGW1_9STRA</name>
<reference evidence="2" key="1">
    <citation type="submission" date="2021-11" db="EMBL/GenBank/DDBJ databases">
        <authorList>
            <consortium name="Genoscope - CEA"/>
            <person name="William W."/>
        </authorList>
    </citation>
    <scope>NUCLEOTIDE SEQUENCE</scope>
</reference>
<dbReference type="OrthoDB" id="10539094at2759"/>
<evidence type="ECO:0000256" key="1">
    <source>
        <dbReference type="SAM" id="SignalP"/>
    </source>
</evidence>
<keyword evidence="1" id="KW-0732">Signal</keyword>
<dbReference type="AlphaFoldDB" id="A0A8J2SGW1"/>
<evidence type="ECO:0000313" key="3">
    <source>
        <dbReference type="Proteomes" id="UP000789595"/>
    </source>
</evidence>
<accession>A0A8J2SGW1</accession>
<feature type="chain" id="PRO_5035211502" evidence="1">
    <location>
        <begin position="18"/>
        <end position="299"/>
    </location>
</feature>
<dbReference type="Proteomes" id="UP000789595">
    <property type="component" value="Unassembled WGS sequence"/>
</dbReference>
<sequence>MGLRLLAAALLTATAHAACEVCMKYLDETWANRSKYPCNQTWAEAQGYDDCSPQTLSFEQGMYLERTCSENEDLCPEPADPEPAFELGARLAPDTVNSGRNWVDKHTYADANQVSRTLCFTGAGNYARQQAYCDLECKANQKTRKAVAKASGRDDDGYNEDCRGPWYCSKMEVCHLFHDKTVNDEDKRGPKRKCMTVRSCANHSQCFPTDSDQERMRISSNAFTIRPRKVEDGYSESKSALGTQIRDHGFTMQYGGMEHTTRCCVNRNNFRPTIDTPCNSGVRARLSLSVAVVALAWWR</sequence>
<organism evidence="2 3">
    <name type="scientific">Pelagomonas calceolata</name>
    <dbReference type="NCBI Taxonomy" id="35677"/>
    <lineage>
        <taxon>Eukaryota</taxon>
        <taxon>Sar</taxon>
        <taxon>Stramenopiles</taxon>
        <taxon>Ochrophyta</taxon>
        <taxon>Pelagophyceae</taxon>
        <taxon>Pelagomonadales</taxon>
        <taxon>Pelagomonadaceae</taxon>
        <taxon>Pelagomonas</taxon>
    </lineage>
</organism>
<gene>
    <name evidence="2" type="ORF">PECAL_3P16270</name>
</gene>
<protein>
    <submittedName>
        <fullName evidence="2">Uncharacterized protein</fullName>
    </submittedName>
</protein>
<feature type="signal peptide" evidence="1">
    <location>
        <begin position="1"/>
        <end position="17"/>
    </location>
</feature>